<gene>
    <name evidence="6" type="ORF">CTOB1V02_LOCUS3963</name>
</gene>
<dbReference type="InterPro" id="IPR050698">
    <property type="entry name" value="MBL"/>
</dbReference>
<keyword evidence="5" id="KW-0539">Nucleus</keyword>
<evidence type="ECO:0000256" key="4">
    <source>
        <dbReference type="ARBA" id="ARBA00022801"/>
    </source>
</evidence>
<keyword evidence="3" id="KW-0540">Nuclease</keyword>
<dbReference type="Gene3D" id="3.60.15.10">
    <property type="entry name" value="Ribonuclease Z/Hydroxyacylglutathione hydrolase-like"/>
    <property type="match status" value="1"/>
</dbReference>
<reference evidence="6" key="1">
    <citation type="submission" date="2020-11" db="EMBL/GenBank/DDBJ databases">
        <authorList>
            <person name="Tran Van P."/>
        </authorList>
    </citation>
    <scope>NUCLEOTIDE SEQUENCE</scope>
</reference>
<dbReference type="InterPro" id="IPR001279">
    <property type="entry name" value="Metallo-B-lactamas"/>
</dbReference>
<dbReference type="Pfam" id="PF07521">
    <property type="entry name" value="RMMBL"/>
    <property type="match status" value="1"/>
</dbReference>
<dbReference type="SMART" id="SM01098">
    <property type="entry name" value="CPSF73-100_C"/>
    <property type="match status" value="1"/>
</dbReference>
<dbReference type="EMBL" id="OB660728">
    <property type="protein sequence ID" value="CAD7226037.1"/>
    <property type="molecule type" value="Genomic_DNA"/>
</dbReference>
<dbReference type="InterPro" id="IPR036866">
    <property type="entry name" value="RibonucZ/Hydroxyglut_hydro"/>
</dbReference>
<accession>A0A7R8W6U7</accession>
<dbReference type="SMART" id="SM00849">
    <property type="entry name" value="Lactamase_B"/>
    <property type="match status" value="1"/>
</dbReference>
<dbReference type="SUPFAM" id="SSF56281">
    <property type="entry name" value="Metallo-hydrolase/oxidoreductase"/>
    <property type="match status" value="1"/>
</dbReference>
<keyword evidence="2" id="KW-0507">mRNA processing</keyword>
<dbReference type="InterPro" id="IPR021718">
    <property type="entry name" value="CPSF73-100_C"/>
</dbReference>
<dbReference type="GO" id="GO:0004534">
    <property type="term" value="F:5'-3' RNA exonuclease activity"/>
    <property type="evidence" value="ECO:0007669"/>
    <property type="project" value="TreeGrafter"/>
</dbReference>
<name>A0A7R8W6U7_9CRUS</name>
<protein>
    <submittedName>
        <fullName evidence="6">Uncharacterized protein</fullName>
    </submittedName>
</protein>
<dbReference type="InterPro" id="IPR022712">
    <property type="entry name" value="Beta_Casp"/>
</dbReference>
<evidence type="ECO:0000256" key="1">
    <source>
        <dbReference type="ARBA" id="ARBA00004123"/>
    </source>
</evidence>
<dbReference type="Pfam" id="PF10996">
    <property type="entry name" value="Beta-Casp"/>
    <property type="match status" value="1"/>
</dbReference>
<evidence type="ECO:0000313" key="6">
    <source>
        <dbReference type="EMBL" id="CAD7226037.1"/>
    </source>
</evidence>
<dbReference type="Pfam" id="PF11718">
    <property type="entry name" value="CPSF73-100_C"/>
    <property type="match status" value="1"/>
</dbReference>
<dbReference type="PANTHER" id="PTHR11203">
    <property type="entry name" value="CLEAVAGE AND POLYADENYLATION SPECIFICITY FACTOR FAMILY MEMBER"/>
    <property type="match status" value="1"/>
</dbReference>
<dbReference type="OrthoDB" id="10249535at2759"/>
<evidence type="ECO:0000256" key="3">
    <source>
        <dbReference type="ARBA" id="ARBA00022722"/>
    </source>
</evidence>
<dbReference type="GO" id="GO:0005847">
    <property type="term" value="C:mRNA cleavage and polyadenylation specificity factor complex"/>
    <property type="evidence" value="ECO:0007669"/>
    <property type="project" value="TreeGrafter"/>
</dbReference>
<organism evidence="6">
    <name type="scientific">Cyprideis torosa</name>
    <dbReference type="NCBI Taxonomy" id="163714"/>
    <lineage>
        <taxon>Eukaryota</taxon>
        <taxon>Metazoa</taxon>
        <taxon>Ecdysozoa</taxon>
        <taxon>Arthropoda</taxon>
        <taxon>Crustacea</taxon>
        <taxon>Oligostraca</taxon>
        <taxon>Ostracoda</taxon>
        <taxon>Podocopa</taxon>
        <taxon>Podocopida</taxon>
        <taxon>Cytherocopina</taxon>
        <taxon>Cytheroidea</taxon>
        <taxon>Cytherideidae</taxon>
        <taxon>Cyprideis</taxon>
    </lineage>
</organism>
<dbReference type="GO" id="GO:0003723">
    <property type="term" value="F:RNA binding"/>
    <property type="evidence" value="ECO:0007669"/>
    <property type="project" value="TreeGrafter"/>
</dbReference>
<evidence type="ECO:0000256" key="2">
    <source>
        <dbReference type="ARBA" id="ARBA00022664"/>
    </source>
</evidence>
<dbReference type="CDD" id="cd16292">
    <property type="entry name" value="CPSF3-like_MBL-fold"/>
    <property type="match status" value="1"/>
</dbReference>
<dbReference type="Gene3D" id="3.40.50.10890">
    <property type="match status" value="1"/>
</dbReference>
<dbReference type="PANTHER" id="PTHR11203:SF11">
    <property type="entry name" value="CLEAVAGE AND POLYADENYLATION SPECIFICITY FACTOR SUBUNIT 3"/>
    <property type="match status" value="1"/>
</dbReference>
<dbReference type="FunFam" id="3.40.50.10890:FF:000001">
    <property type="entry name" value="Cleavage and polyadenylation specificity factor subunit 3"/>
    <property type="match status" value="1"/>
</dbReference>
<dbReference type="AlphaFoldDB" id="A0A7R8W6U7"/>
<dbReference type="InterPro" id="IPR011108">
    <property type="entry name" value="RMMBL"/>
</dbReference>
<evidence type="ECO:0000256" key="5">
    <source>
        <dbReference type="ARBA" id="ARBA00023242"/>
    </source>
</evidence>
<keyword evidence="4" id="KW-0378">Hydrolase</keyword>
<dbReference type="Pfam" id="PF00753">
    <property type="entry name" value="Lactamase_B"/>
    <property type="match status" value="1"/>
</dbReference>
<sequence length="712" mass="80848">MAESARWKSGNIISFTEDVPAEESDRLSIRPLGSGQEVGRSCHMLEFKGKKVMLDCGIHPGLSGMDALPFVDHIDAEEIDLLLVSHFHLDHCGALPWFLQRTTFRGRCFMTHASKAIYRWLLSDYIKVSDISATGDQLLYSEADLESSMDRIETLNFHEEKDVNGVRFWAYHAGHVLGAAMFMIEIAGVKILYTGDFSREEDRHLMKAEIPSIRPDILIMESTYGTHIHEKREERENRFTGVVHDIVTRGGRCLIPVFALGRAQELLLILDEFWQEHPELHEIPIYYASSLAKKCMAVYQTYINAMNETIRKQIAVSNPFQFKHITSLRRLDHFDDLGPCVIMASPGMMQTGLSRALFEMWCTDSKNGVIIAGYCVEGTLAKTVLSEPEEITTLSGTKLPLRMSIDYVSFSAHADYRQISEFVRALKPPEIILVHGEVNEMTRLKVALNREYEDDPETKIRIHTPKNIQEVMLHFHGEKMAKVMGKLAEAPPTEGHQVSGVIVKKNFTYHILHPDDLHKYTNLTQSRVIQRQCMTYKKGSFDLLHQLLNQLSGSTLLLRRDKAANGMILRASLRVYDAVTVEYEPGMITLEWEASPAHDMYADGILVTILQVETSLSEEEKLMLASDEVVPTRIRPERFKQCLIETLQDMYGSECVPKVFGEDEIPITVDDKEAVLNLKDMKVNCDSDLELESLLQVTVSNLYHALMPGEIK</sequence>
<dbReference type="SMART" id="SM01027">
    <property type="entry name" value="Beta-Casp"/>
    <property type="match status" value="1"/>
</dbReference>
<proteinExistence type="predicted"/>
<dbReference type="GO" id="GO:0004521">
    <property type="term" value="F:RNA endonuclease activity"/>
    <property type="evidence" value="ECO:0007669"/>
    <property type="project" value="TreeGrafter"/>
</dbReference>
<dbReference type="GO" id="GO:0006398">
    <property type="term" value="P:mRNA 3'-end processing by stem-loop binding and cleavage"/>
    <property type="evidence" value="ECO:0007669"/>
    <property type="project" value="TreeGrafter"/>
</dbReference>
<comment type="subcellular location">
    <subcellularLocation>
        <location evidence="1">Nucleus</location>
    </subcellularLocation>
</comment>